<dbReference type="PROSITE" id="PS50075">
    <property type="entry name" value="CARRIER"/>
    <property type="match status" value="1"/>
</dbReference>
<dbReference type="AlphaFoldDB" id="A0A5N5W6C8"/>
<evidence type="ECO:0000256" key="1">
    <source>
        <dbReference type="ARBA" id="ARBA00022450"/>
    </source>
</evidence>
<gene>
    <name evidence="6" type="ORF">FRZ00_20355</name>
</gene>
<dbReference type="GO" id="GO:0017000">
    <property type="term" value="P:antibiotic biosynthetic process"/>
    <property type="evidence" value="ECO:0007669"/>
    <property type="project" value="UniProtKB-ARBA"/>
</dbReference>
<evidence type="ECO:0000256" key="4">
    <source>
        <dbReference type="ARBA" id="ARBA00023268"/>
    </source>
</evidence>
<dbReference type="GO" id="GO:0031177">
    <property type="term" value="F:phosphopantetheine binding"/>
    <property type="evidence" value="ECO:0007669"/>
    <property type="project" value="InterPro"/>
</dbReference>
<dbReference type="EMBL" id="VOKX01000047">
    <property type="protein sequence ID" value="KAB7841163.1"/>
    <property type="molecule type" value="Genomic_DNA"/>
</dbReference>
<dbReference type="SUPFAM" id="SSF47336">
    <property type="entry name" value="ACP-like"/>
    <property type="match status" value="1"/>
</dbReference>
<keyword evidence="7" id="KW-1185">Reference proteome</keyword>
<comment type="caution">
    <text evidence="6">The sequence shown here is derived from an EMBL/GenBank/DDBJ whole genome shotgun (WGS) entry which is preliminary data.</text>
</comment>
<reference evidence="6 7" key="1">
    <citation type="journal article" date="2019" name="Microb. Cell Fact.">
        <title>Exploring novel herbicidin analogues by transcriptional regulator overexpression and MS/MS molecular networking.</title>
        <authorList>
            <person name="Shi Y."/>
            <person name="Gu R."/>
            <person name="Li Y."/>
            <person name="Wang X."/>
            <person name="Ren W."/>
            <person name="Li X."/>
            <person name="Wang L."/>
            <person name="Xie Y."/>
            <person name="Hong B."/>
        </authorList>
    </citation>
    <scope>NUCLEOTIDE SEQUENCE [LARGE SCALE GENOMIC DNA]</scope>
    <source>
        <strain evidence="6 7">US-43</strain>
    </source>
</reference>
<keyword evidence="4" id="KW-0511">Multifunctional enzyme</keyword>
<dbReference type="InterPro" id="IPR050091">
    <property type="entry name" value="PKS_NRPS_Biosynth_Enz"/>
</dbReference>
<feature type="domain" description="Carrier" evidence="5">
    <location>
        <begin position="119"/>
        <end position="194"/>
    </location>
</feature>
<organism evidence="6 7">
    <name type="scientific">Streptomyces mobaraensis</name>
    <name type="common">Streptoverticillium mobaraense</name>
    <dbReference type="NCBI Taxonomy" id="35621"/>
    <lineage>
        <taxon>Bacteria</taxon>
        <taxon>Bacillati</taxon>
        <taxon>Actinomycetota</taxon>
        <taxon>Actinomycetes</taxon>
        <taxon>Kitasatosporales</taxon>
        <taxon>Streptomycetaceae</taxon>
        <taxon>Streptomyces</taxon>
    </lineage>
</organism>
<keyword evidence="3" id="KW-0808">Transferase</keyword>
<dbReference type="Pfam" id="PF00550">
    <property type="entry name" value="PP-binding"/>
    <property type="match status" value="1"/>
</dbReference>
<dbReference type="InterPro" id="IPR006162">
    <property type="entry name" value="Ppantetheine_attach_site"/>
</dbReference>
<dbReference type="InterPro" id="IPR009081">
    <property type="entry name" value="PP-bd_ACP"/>
</dbReference>
<dbReference type="GO" id="GO:0006633">
    <property type="term" value="P:fatty acid biosynthetic process"/>
    <property type="evidence" value="ECO:0007669"/>
    <property type="project" value="TreeGrafter"/>
</dbReference>
<feature type="non-terminal residue" evidence="6">
    <location>
        <position position="1"/>
    </location>
</feature>
<dbReference type="Gene3D" id="3.40.50.720">
    <property type="entry name" value="NAD(P)-binding Rossmann-like Domain"/>
    <property type="match status" value="1"/>
</dbReference>
<dbReference type="GO" id="GO:0004312">
    <property type="term" value="F:fatty acid synthase activity"/>
    <property type="evidence" value="ECO:0007669"/>
    <property type="project" value="TreeGrafter"/>
</dbReference>
<proteinExistence type="predicted"/>
<protein>
    <submittedName>
        <fullName evidence="6">Polyketide synthase</fullName>
    </submittedName>
</protein>
<evidence type="ECO:0000256" key="2">
    <source>
        <dbReference type="ARBA" id="ARBA00022553"/>
    </source>
</evidence>
<dbReference type="FunFam" id="1.10.1200.10:FF:000007">
    <property type="entry name" value="Probable polyketide synthase pks17"/>
    <property type="match status" value="1"/>
</dbReference>
<dbReference type="RefSeq" id="WP_240152128.1">
    <property type="nucleotide sequence ID" value="NZ_VOKX01000047.1"/>
</dbReference>
<keyword evidence="1" id="KW-0596">Phosphopantetheine</keyword>
<dbReference type="Proteomes" id="UP000327000">
    <property type="component" value="Unassembled WGS sequence"/>
</dbReference>
<evidence type="ECO:0000256" key="3">
    <source>
        <dbReference type="ARBA" id="ARBA00022679"/>
    </source>
</evidence>
<dbReference type="InterPro" id="IPR020806">
    <property type="entry name" value="PKS_PP-bd"/>
</dbReference>
<sequence length="275" mass="28631">AAGLSGLSVGWGLWETSGDGMTGGLGDTDVARMARIGVKAMSSEHGLALLDAAQRRAEPYVLAADLDPRVLAAKSATALPALLRAFANGQGPARPTAAGRPSTDWAGQLAGLTVEAQYQNLLDLVRTHAAAVLGHAGTDAVRADVPFTDLGFDSLTAVELRNRLSAATGLRLPATFIFRHPTPAAIAEELREQLCPAAADPSAPLFGELDRLETVIAGHAHDEDTRGRLVARLESLLWRLGDGAGDGSGDAVAGDDLESASDDELFELIDRELPS</sequence>
<dbReference type="Gene3D" id="1.10.1200.10">
    <property type="entry name" value="ACP-like"/>
    <property type="match status" value="1"/>
</dbReference>
<evidence type="ECO:0000313" key="6">
    <source>
        <dbReference type="EMBL" id="KAB7841163.1"/>
    </source>
</evidence>
<keyword evidence="2" id="KW-0597">Phosphoprotein</keyword>
<dbReference type="SMART" id="SM01294">
    <property type="entry name" value="PKS_PP_betabranch"/>
    <property type="match status" value="1"/>
</dbReference>
<accession>A0A5N5W6C8</accession>
<name>A0A5N5W6C8_STRMB</name>
<dbReference type="PANTHER" id="PTHR43775:SF51">
    <property type="entry name" value="INACTIVE PHENOLPHTHIOCEROL SYNTHESIS POLYKETIDE SYNTHASE TYPE I PKS1-RELATED"/>
    <property type="match status" value="1"/>
</dbReference>
<evidence type="ECO:0000313" key="7">
    <source>
        <dbReference type="Proteomes" id="UP000327000"/>
    </source>
</evidence>
<dbReference type="SMART" id="SM00823">
    <property type="entry name" value="PKS_PP"/>
    <property type="match status" value="1"/>
</dbReference>
<evidence type="ECO:0000259" key="5">
    <source>
        <dbReference type="PROSITE" id="PS50075"/>
    </source>
</evidence>
<dbReference type="PANTHER" id="PTHR43775">
    <property type="entry name" value="FATTY ACID SYNTHASE"/>
    <property type="match status" value="1"/>
</dbReference>
<dbReference type="PROSITE" id="PS00012">
    <property type="entry name" value="PHOSPHOPANTETHEINE"/>
    <property type="match status" value="1"/>
</dbReference>
<dbReference type="InterPro" id="IPR036736">
    <property type="entry name" value="ACP-like_sf"/>
</dbReference>